<name>A0A9N9G4H9_9GLOM</name>
<comment type="caution">
    <text evidence="1">The sequence shown here is derived from an EMBL/GenBank/DDBJ whole genome shotgun (WGS) entry which is preliminary data.</text>
</comment>
<sequence>MHSQQHQRKSKDSVKNLTNRLANLLGRENSDPDIIANLATELSKDGEHISHITVGRRLKELG</sequence>
<dbReference type="AlphaFoldDB" id="A0A9N9G4H9"/>
<dbReference type="Proteomes" id="UP000789739">
    <property type="component" value="Unassembled WGS sequence"/>
</dbReference>
<reference evidence="1" key="1">
    <citation type="submission" date="2021-06" db="EMBL/GenBank/DDBJ databases">
        <authorList>
            <person name="Kallberg Y."/>
            <person name="Tangrot J."/>
            <person name="Rosling A."/>
        </authorList>
    </citation>
    <scope>NUCLEOTIDE SEQUENCE</scope>
    <source>
        <strain evidence="1">BR232B</strain>
    </source>
</reference>
<evidence type="ECO:0000313" key="1">
    <source>
        <dbReference type="EMBL" id="CAG8584256.1"/>
    </source>
</evidence>
<evidence type="ECO:0000313" key="2">
    <source>
        <dbReference type="Proteomes" id="UP000789739"/>
    </source>
</evidence>
<proteinExistence type="predicted"/>
<dbReference type="EMBL" id="CAJVPI010000946">
    <property type="protein sequence ID" value="CAG8584256.1"/>
    <property type="molecule type" value="Genomic_DNA"/>
</dbReference>
<accession>A0A9N9G4H9</accession>
<gene>
    <name evidence="1" type="ORF">PBRASI_LOCUS6785</name>
</gene>
<organism evidence="1 2">
    <name type="scientific">Paraglomus brasilianum</name>
    <dbReference type="NCBI Taxonomy" id="144538"/>
    <lineage>
        <taxon>Eukaryota</taxon>
        <taxon>Fungi</taxon>
        <taxon>Fungi incertae sedis</taxon>
        <taxon>Mucoromycota</taxon>
        <taxon>Glomeromycotina</taxon>
        <taxon>Glomeromycetes</taxon>
        <taxon>Paraglomerales</taxon>
        <taxon>Paraglomeraceae</taxon>
        <taxon>Paraglomus</taxon>
    </lineage>
</organism>
<feature type="non-terminal residue" evidence="1">
    <location>
        <position position="62"/>
    </location>
</feature>
<protein>
    <submittedName>
        <fullName evidence="1">5580_t:CDS:1</fullName>
    </submittedName>
</protein>
<keyword evidence="2" id="KW-1185">Reference proteome</keyword>